<dbReference type="InterPro" id="IPR029058">
    <property type="entry name" value="AB_hydrolase_fold"/>
</dbReference>
<dbReference type="InterPro" id="IPR000639">
    <property type="entry name" value="Epox_hydrolase-like"/>
</dbReference>
<sequence>MTPREFRIDVEQSVLDDLRYRLDNTIWPQTIPGSGWDYGTDVEWLRDLCDYWRTSYDWRVHEAALNQFPQYVVDIDGVGVHCIHVRSPEPDATPLVLTHGWPSSFFEMTKIIGPLTDPVAYGGDARDAFHVVVPSLPGYGFSSPPVERGWNAARVASAWVELMASFGYDRFASHGGDWGSAVTTALGAGHPDRLIGIHFAMLAPPIDEAALTPEQRVWWDNLKIYRDAEWGYVHLQRTKPMTAAIGLTDSPAGLASWILEKWWRWTDCADEQGVRDPYRRFTRDELLTMVSIYWVTRTIGSSLRMYHETFNQGSAISQPPRIQVPTGVAVFNEPNRPPRELVEPYYNIQRFVTIDDGGHFPAMENPDALVSELRAFFRMVR</sequence>
<dbReference type="EMBL" id="CAEZYR010000143">
    <property type="protein sequence ID" value="CAB4766077.1"/>
    <property type="molecule type" value="Genomic_DNA"/>
</dbReference>
<dbReference type="AlphaFoldDB" id="A0A6J6V6F2"/>
<feature type="domain" description="Epoxide hydrolase N-terminal" evidence="4">
    <location>
        <begin position="4"/>
        <end position="108"/>
    </location>
</feature>
<evidence type="ECO:0000313" key="5">
    <source>
        <dbReference type="EMBL" id="CAB4766077.1"/>
    </source>
</evidence>
<dbReference type="GO" id="GO:0097176">
    <property type="term" value="P:epoxide metabolic process"/>
    <property type="evidence" value="ECO:0007669"/>
    <property type="project" value="TreeGrafter"/>
</dbReference>
<proteinExistence type="inferred from homology"/>
<dbReference type="GO" id="GO:0004301">
    <property type="term" value="F:epoxide hydrolase activity"/>
    <property type="evidence" value="ECO:0007669"/>
    <property type="project" value="TreeGrafter"/>
</dbReference>
<dbReference type="PRINTS" id="PR00412">
    <property type="entry name" value="EPOXHYDRLASE"/>
</dbReference>
<keyword evidence="3" id="KW-0378">Hydrolase</keyword>
<dbReference type="SUPFAM" id="SSF53474">
    <property type="entry name" value="alpha/beta-Hydrolases"/>
    <property type="match status" value="1"/>
</dbReference>
<gene>
    <name evidence="5" type="ORF">UFOPK2754_02786</name>
</gene>
<evidence type="ECO:0000259" key="4">
    <source>
        <dbReference type="Pfam" id="PF06441"/>
    </source>
</evidence>
<dbReference type="InterPro" id="IPR016292">
    <property type="entry name" value="Epoxide_hydrolase"/>
</dbReference>
<dbReference type="PANTHER" id="PTHR21661:SF35">
    <property type="entry name" value="EPOXIDE HYDROLASE"/>
    <property type="match status" value="1"/>
</dbReference>
<dbReference type="Gene3D" id="3.40.50.1820">
    <property type="entry name" value="alpha/beta hydrolase"/>
    <property type="match status" value="1"/>
</dbReference>
<evidence type="ECO:0000256" key="2">
    <source>
        <dbReference type="ARBA" id="ARBA00022797"/>
    </source>
</evidence>
<name>A0A6J6V6F2_9ZZZZ</name>
<reference evidence="5" key="1">
    <citation type="submission" date="2020-05" db="EMBL/GenBank/DDBJ databases">
        <authorList>
            <person name="Chiriac C."/>
            <person name="Salcher M."/>
            <person name="Ghai R."/>
            <person name="Kavagutti S V."/>
        </authorList>
    </citation>
    <scope>NUCLEOTIDE SEQUENCE</scope>
</reference>
<evidence type="ECO:0000256" key="1">
    <source>
        <dbReference type="ARBA" id="ARBA00010088"/>
    </source>
</evidence>
<organism evidence="5">
    <name type="scientific">freshwater metagenome</name>
    <dbReference type="NCBI Taxonomy" id="449393"/>
    <lineage>
        <taxon>unclassified sequences</taxon>
        <taxon>metagenomes</taxon>
        <taxon>ecological metagenomes</taxon>
    </lineage>
</organism>
<dbReference type="InterPro" id="IPR010497">
    <property type="entry name" value="Epoxide_hydro_N"/>
</dbReference>
<dbReference type="PIRSF" id="PIRSF001112">
    <property type="entry name" value="Epoxide_hydrolase"/>
    <property type="match status" value="1"/>
</dbReference>
<comment type="similarity">
    <text evidence="1">Belongs to the peptidase S33 family.</text>
</comment>
<dbReference type="PANTHER" id="PTHR21661">
    <property type="entry name" value="EPOXIDE HYDROLASE 1-RELATED"/>
    <property type="match status" value="1"/>
</dbReference>
<keyword evidence="2" id="KW-0058">Aromatic hydrocarbons catabolism</keyword>
<accession>A0A6J6V6F2</accession>
<protein>
    <submittedName>
        <fullName evidence="5">Unannotated protein</fullName>
    </submittedName>
</protein>
<evidence type="ECO:0000256" key="3">
    <source>
        <dbReference type="ARBA" id="ARBA00022801"/>
    </source>
</evidence>
<dbReference type="Pfam" id="PF06441">
    <property type="entry name" value="EHN"/>
    <property type="match status" value="1"/>
</dbReference>